<comment type="caution">
    <text evidence="1">The sequence shown here is derived from an EMBL/GenBank/DDBJ whole genome shotgun (WGS) entry which is preliminary data.</text>
</comment>
<dbReference type="PROSITE" id="PS51257">
    <property type="entry name" value="PROKAR_LIPOPROTEIN"/>
    <property type="match status" value="1"/>
</dbReference>
<protein>
    <recommendedName>
        <fullName evidence="5">Lipoprotein</fullName>
    </recommendedName>
</protein>
<organism evidence="1 4">
    <name type="scientific">Fulvivirga sedimenti</name>
    <dbReference type="NCBI Taxonomy" id="2879465"/>
    <lineage>
        <taxon>Bacteria</taxon>
        <taxon>Pseudomonadati</taxon>
        <taxon>Bacteroidota</taxon>
        <taxon>Cytophagia</taxon>
        <taxon>Cytophagales</taxon>
        <taxon>Fulvivirgaceae</taxon>
        <taxon>Fulvivirga</taxon>
    </lineage>
</organism>
<dbReference type="Proteomes" id="UP001139409">
    <property type="component" value="Unassembled WGS sequence"/>
</dbReference>
<dbReference type="AlphaFoldDB" id="A0A9X1KVX6"/>
<evidence type="ECO:0000313" key="3">
    <source>
        <dbReference type="EMBL" id="MCA6077608.1"/>
    </source>
</evidence>
<accession>A0A9X1KVX6</accession>
<evidence type="ECO:0000313" key="2">
    <source>
        <dbReference type="EMBL" id="MCA6076480.1"/>
    </source>
</evidence>
<keyword evidence="4" id="KW-1185">Reference proteome</keyword>
<sequence length="163" mass="18647">MKIRYILFSLILLFFGCNEEENDPFCPNGKCSMEVLPNSSIKITAITFHGLFIDIIEGEKLVFKRTYTYDDSREIIDDELTEILVFEVPEEAESFKFTDQELSDATVLFGRFCYCADPGYYPVLAGTLSGVMNSQGIWKITANLRVSTNAVEYDIIFEEFVRP</sequence>
<dbReference type="RefSeq" id="WP_225698406.1">
    <property type="nucleotide sequence ID" value="NZ_JAIXNE010000002.1"/>
</dbReference>
<dbReference type="EMBL" id="JAIXNE010000004">
    <property type="protein sequence ID" value="MCA6077608.1"/>
    <property type="molecule type" value="Genomic_DNA"/>
</dbReference>
<gene>
    <name evidence="1" type="ORF">LDX50_10510</name>
    <name evidence="2" type="ORF">LDX50_16480</name>
    <name evidence="3" type="ORF">LDX50_22200</name>
</gene>
<dbReference type="EMBL" id="JAIXNE010000002">
    <property type="protein sequence ID" value="MCA6075303.1"/>
    <property type="molecule type" value="Genomic_DNA"/>
</dbReference>
<reference evidence="1" key="1">
    <citation type="submission" date="2021-09" db="EMBL/GenBank/DDBJ databases">
        <title>Fulvivirga sp. isolated from coastal sediment.</title>
        <authorList>
            <person name="Yu H."/>
        </authorList>
    </citation>
    <scope>NUCLEOTIDE SEQUENCE</scope>
    <source>
        <strain evidence="1">1062</strain>
    </source>
</reference>
<evidence type="ECO:0000313" key="4">
    <source>
        <dbReference type="Proteomes" id="UP001139409"/>
    </source>
</evidence>
<proteinExistence type="predicted"/>
<dbReference type="EMBL" id="JAIXNE010000003">
    <property type="protein sequence ID" value="MCA6076480.1"/>
    <property type="molecule type" value="Genomic_DNA"/>
</dbReference>
<evidence type="ECO:0008006" key="5">
    <source>
        <dbReference type="Google" id="ProtNLM"/>
    </source>
</evidence>
<name>A0A9X1KVX6_9BACT</name>
<evidence type="ECO:0000313" key="1">
    <source>
        <dbReference type="EMBL" id="MCA6075303.1"/>
    </source>
</evidence>